<accession>A0A168CKV9</accession>
<sequence length="219" mass="23972">MRNGQGRAVQLDVEPEYSQIDRWPTAHNDSSGTRSHAEGRMGWDGWGQPLWGSGDRGRPPLFYRQHQPRLALHSGAQATPQLLVLLNGNAVGLPLDEVHPRRTAQTCMFWRWIEPAHGHIERSEASPPQATPGRAAGGTPWAAAARTGSASQTRSHDDHCSKPRLVCGPETTCPDKTGFREAVAARSYMRVCVRACVRLLAAAVMLSFLASFTHLPVPD</sequence>
<dbReference type="AlphaFoldDB" id="A0A168CKV9"/>
<comment type="caution">
    <text evidence="3">The sequence shown here is derived from an EMBL/GenBank/DDBJ whole genome shotgun (WGS) entry which is preliminary data.</text>
</comment>
<keyword evidence="2" id="KW-0812">Transmembrane</keyword>
<keyword evidence="4" id="KW-1185">Reference proteome</keyword>
<name>A0A168CKV9_9HYPO</name>
<evidence type="ECO:0000256" key="1">
    <source>
        <dbReference type="SAM" id="MobiDB-lite"/>
    </source>
</evidence>
<feature type="region of interest" description="Disordered" evidence="1">
    <location>
        <begin position="121"/>
        <end position="140"/>
    </location>
</feature>
<reference evidence="3 4" key="1">
    <citation type="journal article" date="2016" name="Genome Biol. Evol.">
        <title>Divergent and convergent evolution of fungal pathogenicity.</title>
        <authorList>
            <person name="Shang Y."/>
            <person name="Xiao G."/>
            <person name="Zheng P."/>
            <person name="Cen K."/>
            <person name="Zhan S."/>
            <person name="Wang C."/>
        </authorList>
    </citation>
    <scope>NUCLEOTIDE SEQUENCE [LARGE SCALE GENOMIC DNA]</scope>
    <source>
        <strain evidence="3 4">RCEF 2490</strain>
    </source>
</reference>
<proteinExistence type="predicted"/>
<dbReference type="EMBL" id="AZGY01000007">
    <property type="protein sequence ID" value="KZZ96727.1"/>
    <property type="molecule type" value="Genomic_DNA"/>
</dbReference>
<keyword evidence="2" id="KW-1133">Transmembrane helix</keyword>
<organism evidence="3 4">
    <name type="scientific">Moelleriella libera RCEF 2490</name>
    <dbReference type="NCBI Taxonomy" id="1081109"/>
    <lineage>
        <taxon>Eukaryota</taxon>
        <taxon>Fungi</taxon>
        <taxon>Dikarya</taxon>
        <taxon>Ascomycota</taxon>
        <taxon>Pezizomycotina</taxon>
        <taxon>Sordariomycetes</taxon>
        <taxon>Hypocreomycetidae</taxon>
        <taxon>Hypocreales</taxon>
        <taxon>Clavicipitaceae</taxon>
        <taxon>Moelleriella</taxon>
    </lineage>
</organism>
<evidence type="ECO:0000313" key="4">
    <source>
        <dbReference type="Proteomes" id="UP000078544"/>
    </source>
</evidence>
<evidence type="ECO:0000313" key="3">
    <source>
        <dbReference type="EMBL" id="KZZ96727.1"/>
    </source>
</evidence>
<feature type="region of interest" description="Disordered" evidence="1">
    <location>
        <begin position="22"/>
        <end position="43"/>
    </location>
</feature>
<dbReference type="Proteomes" id="UP000078544">
    <property type="component" value="Unassembled WGS sequence"/>
</dbReference>
<evidence type="ECO:0000256" key="2">
    <source>
        <dbReference type="SAM" id="Phobius"/>
    </source>
</evidence>
<feature type="transmembrane region" description="Helical" evidence="2">
    <location>
        <begin position="195"/>
        <end position="215"/>
    </location>
</feature>
<feature type="compositionally biased region" description="Low complexity" evidence="1">
    <location>
        <begin position="127"/>
        <end position="140"/>
    </location>
</feature>
<protein>
    <submittedName>
        <fullName evidence="3">Uncharacterized protein</fullName>
    </submittedName>
</protein>
<keyword evidence="2" id="KW-0472">Membrane</keyword>
<gene>
    <name evidence="3" type="ORF">AAL_03956</name>
</gene>